<dbReference type="EMBL" id="NESQ01000009">
    <property type="protein sequence ID" value="PUU83630.1"/>
    <property type="molecule type" value="Genomic_DNA"/>
</dbReference>
<dbReference type="Proteomes" id="UP000244722">
    <property type="component" value="Unassembled WGS sequence"/>
</dbReference>
<accession>A0A2T7A7D1</accession>
<gene>
    <name evidence="11" type="ORF">B9Z19DRAFT_1038749</name>
</gene>
<dbReference type="PROSITE" id="PS00028">
    <property type="entry name" value="ZINC_FINGER_C2H2_1"/>
    <property type="match status" value="4"/>
</dbReference>
<evidence type="ECO:0000313" key="11">
    <source>
        <dbReference type="EMBL" id="PUU83630.1"/>
    </source>
</evidence>
<name>A0A2T7A7D1_TUBBO</name>
<dbReference type="PANTHER" id="PTHR46179">
    <property type="entry name" value="ZINC FINGER PROTEIN"/>
    <property type="match status" value="1"/>
</dbReference>
<comment type="caution">
    <text evidence="11">The sequence shown here is derived from an EMBL/GenBank/DDBJ whole genome shotgun (WGS) entry which is preliminary data.</text>
</comment>
<proteinExistence type="predicted"/>
<evidence type="ECO:0000256" key="6">
    <source>
        <dbReference type="ARBA" id="ARBA00023163"/>
    </source>
</evidence>
<evidence type="ECO:0000256" key="8">
    <source>
        <dbReference type="PROSITE-ProRule" id="PRU00042"/>
    </source>
</evidence>
<feature type="domain" description="C2H2-type" evidence="10">
    <location>
        <begin position="88"/>
        <end position="117"/>
    </location>
</feature>
<evidence type="ECO:0000313" key="12">
    <source>
        <dbReference type="Proteomes" id="UP000244722"/>
    </source>
</evidence>
<feature type="domain" description="C2H2-type" evidence="10">
    <location>
        <begin position="118"/>
        <end position="148"/>
    </location>
</feature>
<feature type="region of interest" description="Disordered" evidence="9">
    <location>
        <begin position="1"/>
        <end position="85"/>
    </location>
</feature>
<dbReference type="PANTHER" id="PTHR46179:SF13">
    <property type="entry name" value="C2H2-TYPE DOMAIN-CONTAINING PROTEIN"/>
    <property type="match status" value="1"/>
</dbReference>
<dbReference type="GO" id="GO:0005634">
    <property type="term" value="C:nucleus"/>
    <property type="evidence" value="ECO:0007669"/>
    <property type="project" value="UniProtKB-SubCell"/>
</dbReference>
<dbReference type="InterPro" id="IPR013087">
    <property type="entry name" value="Znf_C2H2_type"/>
</dbReference>
<feature type="domain" description="C2H2-type" evidence="10">
    <location>
        <begin position="395"/>
        <end position="423"/>
    </location>
</feature>
<dbReference type="AlphaFoldDB" id="A0A2T7A7D1"/>
<evidence type="ECO:0000256" key="1">
    <source>
        <dbReference type="ARBA" id="ARBA00004123"/>
    </source>
</evidence>
<keyword evidence="12" id="KW-1185">Reference proteome</keyword>
<dbReference type="InterPro" id="IPR036236">
    <property type="entry name" value="Znf_C2H2_sf"/>
</dbReference>
<evidence type="ECO:0000256" key="3">
    <source>
        <dbReference type="ARBA" id="ARBA00022771"/>
    </source>
</evidence>
<dbReference type="InterPro" id="IPR051061">
    <property type="entry name" value="Zinc_finger_trans_reg"/>
</dbReference>
<comment type="subcellular location">
    <subcellularLocation>
        <location evidence="1">Nucleus</location>
    </subcellularLocation>
</comment>
<keyword evidence="2" id="KW-0479">Metal-binding</keyword>
<dbReference type="OrthoDB" id="4748970at2759"/>
<evidence type="ECO:0000256" key="2">
    <source>
        <dbReference type="ARBA" id="ARBA00022723"/>
    </source>
</evidence>
<evidence type="ECO:0000256" key="4">
    <source>
        <dbReference type="ARBA" id="ARBA00022833"/>
    </source>
</evidence>
<protein>
    <recommendedName>
        <fullName evidence="10">C2H2-type domain-containing protein</fullName>
    </recommendedName>
</protein>
<keyword evidence="4" id="KW-0862">Zinc</keyword>
<evidence type="ECO:0000259" key="10">
    <source>
        <dbReference type="PROSITE" id="PS50157"/>
    </source>
</evidence>
<keyword evidence="5" id="KW-0805">Transcription regulation</keyword>
<keyword evidence="6" id="KW-0804">Transcription</keyword>
<feature type="region of interest" description="Disordered" evidence="9">
    <location>
        <begin position="502"/>
        <end position="554"/>
    </location>
</feature>
<evidence type="ECO:0000256" key="9">
    <source>
        <dbReference type="SAM" id="MobiDB-lite"/>
    </source>
</evidence>
<dbReference type="SUPFAM" id="SSF57667">
    <property type="entry name" value="beta-beta-alpha zinc fingers"/>
    <property type="match status" value="3"/>
</dbReference>
<dbReference type="GO" id="GO:0006357">
    <property type="term" value="P:regulation of transcription by RNA polymerase II"/>
    <property type="evidence" value="ECO:0007669"/>
    <property type="project" value="TreeGrafter"/>
</dbReference>
<dbReference type="Pfam" id="PF00096">
    <property type="entry name" value="zf-C2H2"/>
    <property type="match status" value="1"/>
</dbReference>
<feature type="domain" description="C2H2-type" evidence="10">
    <location>
        <begin position="208"/>
        <end position="239"/>
    </location>
</feature>
<evidence type="ECO:0000256" key="5">
    <source>
        <dbReference type="ARBA" id="ARBA00023015"/>
    </source>
</evidence>
<dbReference type="PROSITE" id="PS50157">
    <property type="entry name" value="ZINC_FINGER_C2H2_2"/>
    <property type="match status" value="5"/>
</dbReference>
<keyword evidence="3 8" id="KW-0863">Zinc-finger</keyword>
<dbReference type="Gene3D" id="3.30.160.60">
    <property type="entry name" value="Classic Zinc Finger"/>
    <property type="match status" value="4"/>
</dbReference>
<dbReference type="GO" id="GO:0008270">
    <property type="term" value="F:zinc ion binding"/>
    <property type="evidence" value="ECO:0007669"/>
    <property type="project" value="UniProtKB-KW"/>
</dbReference>
<dbReference type="SMART" id="SM00355">
    <property type="entry name" value="ZnF_C2H2"/>
    <property type="match status" value="9"/>
</dbReference>
<reference evidence="11 12" key="1">
    <citation type="submission" date="2017-04" db="EMBL/GenBank/DDBJ databases">
        <title>Draft genome sequence of Tuber borchii Vittad., a whitish edible truffle.</title>
        <authorList>
            <consortium name="DOE Joint Genome Institute"/>
            <person name="Murat C."/>
            <person name="Kuo A."/>
            <person name="Barry K.W."/>
            <person name="Clum A."/>
            <person name="Dockter R.B."/>
            <person name="Fauchery L."/>
            <person name="Iotti M."/>
            <person name="Kohler A."/>
            <person name="Labutti K."/>
            <person name="Lindquist E.A."/>
            <person name="Lipzen A."/>
            <person name="Ohm R.A."/>
            <person name="Wang M."/>
            <person name="Grigoriev I.V."/>
            <person name="Zambonelli A."/>
            <person name="Martin F.M."/>
        </authorList>
    </citation>
    <scope>NUCLEOTIDE SEQUENCE [LARGE SCALE GENOMIC DNA]</scope>
    <source>
        <strain evidence="11 12">Tbo3840</strain>
    </source>
</reference>
<feature type="compositionally biased region" description="Low complexity" evidence="9">
    <location>
        <begin position="38"/>
        <end position="47"/>
    </location>
</feature>
<feature type="domain" description="C2H2-type" evidence="10">
    <location>
        <begin position="366"/>
        <end position="394"/>
    </location>
</feature>
<organism evidence="11 12">
    <name type="scientific">Tuber borchii</name>
    <name type="common">White truffle</name>
    <dbReference type="NCBI Taxonomy" id="42251"/>
    <lineage>
        <taxon>Eukaryota</taxon>
        <taxon>Fungi</taxon>
        <taxon>Dikarya</taxon>
        <taxon>Ascomycota</taxon>
        <taxon>Pezizomycotina</taxon>
        <taxon>Pezizomycetes</taxon>
        <taxon>Pezizales</taxon>
        <taxon>Tuberaceae</taxon>
        <taxon>Tuber</taxon>
    </lineage>
</organism>
<evidence type="ECO:0000256" key="7">
    <source>
        <dbReference type="ARBA" id="ARBA00023242"/>
    </source>
</evidence>
<feature type="compositionally biased region" description="Basic and acidic residues" evidence="9">
    <location>
        <begin position="73"/>
        <end position="85"/>
    </location>
</feature>
<dbReference type="STRING" id="42251.A0A2T7A7D1"/>
<sequence>MPGRVKLTSAVPAEAVPSIEPPITRGPVSVSKAPGKRSASPSSPNSKSAKKTAETASIEPGELVLVPKPVPKRASEKKTAGKPREKKFPCTEPGCGKYFTRPCRLTEHLRSHTGERPFQCSVEGCDMSFLRESHLKAHSRAKHLQDKRYICTFVIPEGEEDQLGNFGFKRVAGQGGKSVDGGRECGARFTTNQHLKRHLESHQKAFPHVCVDYPPCNQGFRKRGPLVRHIREAHRGLLPWACPHKGTDSSAENCPYASDTKRKLESHIASQHSGMPKLRFWCDICQKNPGPPPLEDISTDDTVFPIQRTVLPDTTSFKSYSELRAHTKMAHPPICPHCSHRPPSHKALKLHIHNKHDIPLDKRRTHICEICGKGLTKPQYVKTHIRIVHKGCRPFVCPHCPRDYQYKAPLQKHIARAHNSNPEVTSGERKSGRPRALIRRLGLIEKLSGYGYESSGRHIACVVDGCRWRYARLYDLRNHLGSANGHGFRPEQVDELMIELENNGPDEDGEMDDNDESGSEWENKEIEDDEEGWSEIESGSESEEWELSDKDDEC</sequence>
<dbReference type="FunFam" id="3.30.160.60:FF:000446">
    <property type="entry name" value="Zinc finger protein"/>
    <property type="match status" value="1"/>
</dbReference>
<keyword evidence="7" id="KW-0539">Nucleus</keyword>